<keyword evidence="2" id="KW-1185">Reference proteome</keyword>
<feature type="non-terminal residue" evidence="1">
    <location>
        <position position="1"/>
    </location>
</feature>
<gene>
    <name evidence="1" type="ORF">BpHYR1_042876</name>
</gene>
<evidence type="ECO:0000313" key="1">
    <source>
        <dbReference type="EMBL" id="RNA13610.1"/>
    </source>
</evidence>
<protein>
    <submittedName>
        <fullName evidence="1">Uncharacterized protein</fullName>
    </submittedName>
</protein>
<dbReference type="OrthoDB" id="10209807at2759"/>
<accession>A0A3M7QQJ1</accession>
<reference evidence="1 2" key="1">
    <citation type="journal article" date="2018" name="Sci. Rep.">
        <title>Genomic signatures of local adaptation to the degree of environmental predictability in rotifers.</title>
        <authorList>
            <person name="Franch-Gras L."/>
            <person name="Hahn C."/>
            <person name="Garcia-Roger E.M."/>
            <person name="Carmona M.J."/>
            <person name="Serra M."/>
            <person name="Gomez A."/>
        </authorList>
    </citation>
    <scope>NUCLEOTIDE SEQUENCE [LARGE SCALE GENOMIC DNA]</scope>
    <source>
        <strain evidence="1">HYR1</strain>
    </source>
</reference>
<dbReference type="Proteomes" id="UP000276133">
    <property type="component" value="Unassembled WGS sequence"/>
</dbReference>
<dbReference type="AlphaFoldDB" id="A0A3M7QQJ1"/>
<sequence>SALACKPPHPGLYAPASSSPLLFFHPDLFHKVNQLHLMGHIEEAESDCLFAFKELSSLQIEVFNLDAFLSKNSEWLFNYLNRTENDLFVIFVYIDSYQFPDEDFCLFRISKK</sequence>
<proteinExistence type="predicted"/>
<dbReference type="EMBL" id="REGN01005367">
    <property type="protein sequence ID" value="RNA13610.1"/>
    <property type="molecule type" value="Genomic_DNA"/>
</dbReference>
<name>A0A3M7QQJ1_BRAPC</name>
<organism evidence="1 2">
    <name type="scientific">Brachionus plicatilis</name>
    <name type="common">Marine rotifer</name>
    <name type="synonym">Brachionus muelleri</name>
    <dbReference type="NCBI Taxonomy" id="10195"/>
    <lineage>
        <taxon>Eukaryota</taxon>
        <taxon>Metazoa</taxon>
        <taxon>Spiralia</taxon>
        <taxon>Gnathifera</taxon>
        <taxon>Rotifera</taxon>
        <taxon>Eurotatoria</taxon>
        <taxon>Monogononta</taxon>
        <taxon>Pseudotrocha</taxon>
        <taxon>Ploima</taxon>
        <taxon>Brachionidae</taxon>
        <taxon>Brachionus</taxon>
    </lineage>
</organism>
<comment type="caution">
    <text evidence="1">The sequence shown here is derived from an EMBL/GenBank/DDBJ whole genome shotgun (WGS) entry which is preliminary data.</text>
</comment>
<evidence type="ECO:0000313" key="2">
    <source>
        <dbReference type="Proteomes" id="UP000276133"/>
    </source>
</evidence>